<reference evidence="8" key="1">
    <citation type="journal article" date="2013" name="Nat. Commun.">
        <title>Whole-genome sequencing of Oryza brachyantha reveals mechanisms underlying Oryza genome evolution.</title>
        <authorList>
            <person name="Chen J."/>
            <person name="Huang Q."/>
            <person name="Gao D."/>
            <person name="Wang J."/>
            <person name="Lang Y."/>
            <person name="Liu T."/>
            <person name="Li B."/>
            <person name="Bai Z."/>
            <person name="Luis Goicoechea J."/>
            <person name="Liang C."/>
            <person name="Chen C."/>
            <person name="Zhang W."/>
            <person name="Sun S."/>
            <person name="Liao Y."/>
            <person name="Zhang X."/>
            <person name="Yang L."/>
            <person name="Song C."/>
            <person name="Wang M."/>
            <person name="Shi J."/>
            <person name="Liu G."/>
            <person name="Liu J."/>
            <person name="Zhou H."/>
            <person name="Zhou W."/>
            <person name="Yu Q."/>
            <person name="An N."/>
            <person name="Chen Y."/>
            <person name="Cai Q."/>
            <person name="Wang B."/>
            <person name="Liu B."/>
            <person name="Min J."/>
            <person name="Huang Y."/>
            <person name="Wu H."/>
            <person name="Li Z."/>
            <person name="Zhang Y."/>
            <person name="Yin Y."/>
            <person name="Song W."/>
            <person name="Jiang J."/>
            <person name="Jackson S.A."/>
            <person name="Wing R.A."/>
            <person name="Wang J."/>
            <person name="Chen M."/>
        </authorList>
    </citation>
    <scope>NUCLEOTIDE SEQUENCE [LARGE SCALE GENOMIC DNA]</scope>
    <source>
        <strain evidence="8">cv. IRGC 101232</strain>
    </source>
</reference>
<dbReference type="Proteomes" id="UP000006038">
    <property type="component" value="Chromosome 5"/>
</dbReference>
<dbReference type="EnsemblPlants" id="OB05G33430.1">
    <property type="protein sequence ID" value="OB05G33430.1"/>
    <property type="gene ID" value="OB05G33430"/>
</dbReference>
<keyword evidence="6" id="KW-0539">Nucleus</keyword>
<dbReference type="PANTHER" id="PTHR47288">
    <property type="entry name" value="WUSCHEL-RELATED HOMEOBOX 9"/>
    <property type="match status" value="1"/>
</dbReference>
<accession>J3M9R9</accession>
<keyword evidence="4" id="KW-0371">Homeobox</keyword>
<keyword evidence="1" id="KW-0217">Developmental protein</keyword>
<evidence type="ECO:0000256" key="4">
    <source>
        <dbReference type="ARBA" id="ARBA00023155"/>
    </source>
</evidence>
<name>J3M9R9_ORYBR</name>
<sequence>MGTKTTSYSFPAMMHLNVKMFGEAAVLVRNSGETVLVDNSGVTVEPLQQGATYYAVLATEDVVQWST</sequence>
<evidence type="ECO:0000256" key="6">
    <source>
        <dbReference type="ARBA" id="ARBA00023242"/>
    </source>
</evidence>
<dbReference type="HOGENOM" id="CLU_2816520_0_0_1"/>
<protein>
    <submittedName>
        <fullName evidence="8">Uncharacterized protein</fullName>
    </submittedName>
</protein>
<dbReference type="GO" id="GO:0003700">
    <property type="term" value="F:DNA-binding transcription factor activity"/>
    <property type="evidence" value="ECO:0007669"/>
    <property type="project" value="InterPro"/>
</dbReference>
<evidence type="ECO:0000313" key="9">
    <source>
        <dbReference type="Proteomes" id="UP000006038"/>
    </source>
</evidence>
<evidence type="ECO:0000256" key="2">
    <source>
        <dbReference type="ARBA" id="ARBA00023015"/>
    </source>
</evidence>
<keyword evidence="2" id="KW-0805">Transcription regulation</keyword>
<proteinExistence type="inferred from homology"/>
<evidence type="ECO:0000256" key="1">
    <source>
        <dbReference type="ARBA" id="ARBA00022473"/>
    </source>
</evidence>
<evidence type="ECO:0000256" key="5">
    <source>
        <dbReference type="ARBA" id="ARBA00023163"/>
    </source>
</evidence>
<comment type="similarity">
    <text evidence="7">Belongs to the WUS homeobox family.</text>
</comment>
<evidence type="ECO:0000256" key="3">
    <source>
        <dbReference type="ARBA" id="ARBA00023125"/>
    </source>
</evidence>
<keyword evidence="9" id="KW-1185">Reference proteome</keyword>
<organism evidence="8">
    <name type="scientific">Oryza brachyantha</name>
    <name type="common">malo sina</name>
    <dbReference type="NCBI Taxonomy" id="4533"/>
    <lineage>
        <taxon>Eukaryota</taxon>
        <taxon>Viridiplantae</taxon>
        <taxon>Streptophyta</taxon>
        <taxon>Embryophyta</taxon>
        <taxon>Tracheophyta</taxon>
        <taxon>Spermatophyta</taxon>
        <taxon>Magnoliopsida</taxon>
        <taxon>Liliopsida</taxon>
        <taxon>Poales</taxon>
        <taxon>Poaceae</taxon>
        <taxon>BOP clade</taxon>
        <taxon>Oryzoideae</taxon>
        <taxon>Oryzeae</taxon>
        <taxon>Oryzinae</taxon>
        <taxon>Oryza</taxon>
    </lineage>
</organism>
<evidence type="ECO:0000313" key="8">
    <source>
        <dbReference type="EnsemblPlants" id="OB05G33430.1"/>
    </source>
</evidence>
<keyword evidence="3" id="KW-0238">DNA-binding</keyword>
<dbReference type="GO" id="GO:0050793">
    <property type="term" value="P:regulation of developmental process"/>
    <property type="evidence" value="ECO:0007669"/>
    <property type="project" value="InterPro"/>
</dbReference>
<dbReference type="PANTHER" id="PTHR47288:SF2">
    <property type="entry name" value="WUSCHEL-RELATED HOMEOBOX 12"/>
    <property type="match status" value="1"/>
</dbReference>
<dbReference type="AlphaFoldDB" id="J3M9R9"/>
<keyword evidence="5" id="KW-0804">Transcription</keyword>
<dbReference type="InterPro" id="IPR044557">
    <property type="entry name" value="WOX8/9-like"/>
</dbReference>
<dbReference type="Gramene" id="OB05G33430.1">
    <property type="protein sequence ID" value="OB05G33430.1"/>
    <property type="gene ID" value="OB05G33430"/>
</dbReference>
<dbReference type="GO" id="GO:0003677">
    <property type="term" value="F:DNA binding"/>
    <property type="evidence" value="ECO:0007669"/>
    <property type="project" value="UniProtKB-KW"/>
</dbReference>
<evidence type="ECO:0000256" key="7">
    <source>
        <dbReference type="ARBA" id="ARBA00024040"/>
    </source>
</evidence>
<reference evidence="8" key="2">
    <citation type="submission" date="2013-04" db="UniProtKB">
        <authorList>
            <consortium name="EnsemblPlants"/>
        </authorList>
    </citation>
    <scope>IDENTIFICATION</scope>
</reference>